<accession>A0A5C3PQS7</accession>
<reference evidence="1 2" key="1">
    <citation type="journal article" date="2019" name="Nat. Ecol. Evol.">
        <title>Megaphylogeny resolves global patterns of mushroom evolution.</title>
        <authorList>
            <person name="Varga T."/>
            <person name="Krizsan K."/>
            <person name="Foldi C."/>
            <person name="Dima B."/>
            <person name="Sanchez-Garcia M."/>
            <person name="Sanchez-Ramirez S."/>
            <person name="Szollosi G.J."/>
            <person name="Szarkandi J.G."/>
            <person name="Papp V."/>
            <person name="Albert L."/>
            <person name="Andreopoulos W."/>
            <person name="Angelini C."/>
            <person name="Antonin V."/>
            <person name="Barry K.W."/>
            <person name="Bougher N.L."/>
            <person name="Buchanan P."/>
            <person name="Buyck B."/>
            <person name="Bense V."/>
            <person name="Catcheside P."/>
            <person name="Chovatia M."/>
            <person name="Cooper J."/>
            <person name="Damon W."/>
            <person name="Desjardin D."/>
            <person name="Finy P."/>
            <person name="Geml J."/>
            <person name="Haridas S."/>
            <person name="Hughes K."/>
            <person name="Justo A."/>
            <person name="Karasinski D."/>
            <person name="Kautmanova I."/>
            <person name="Kiss B."/>
            <person name="Kocsube S."/>
            <person name="Kotiranta H."/>
            <person name="LaButti K.M."/>
            <person name="Lechner B.E."/>
            <person name="Liimatainen K."/>
            <person name="Lipzen A."/>
            <person name="Lukacs Z."/>
            <person name="Mihaltcheva S."/>
            <person name="Morgado L.N."/>
            <person name="Niskanen T."/>
            <person name="Noordeloos M.E."/>
            <person name="Ohm R.A."/>
            <person name="Ortiz-Santana B."/>
            <person name="Ovrebo C."/>
            <person name="Racz N."/>
            <person name="Riley R."/>
            <person name="Savchenko A."/>
            <person name="Shiryaev A."/>
            <person name="Soop K."/>
            <person name="Spirin V."/>
            <person name="Szebenyi C."/>
            <person name="Tomsovsky M."/>
            <person name="Tulloss R.E."/>
            <person name="Uehling J."/>
            <person name="Grigoriev I.V."/>
            <person name="Vagvolgyi C."/>
            <person name="Papp T."/>
            <person name="Martin F.M."/>
            <person name="Miettinen O."/>
            <person name="Hibbett D.S."/>
            <person name="Nagy L.G."/>
        </authorList>
    </citation>
    <scope>NUCLEOTIDE SEQUENCE [LARGE SCALE GENOMIC DNA]</scope>
    <source>
        <strain evidence="1 2">HHB13444</strain>
    </source>
</reference>
<evidence type="ECO:0000313" key="2">
    <source>
        <dbReference type="Proteomes" id="UP000308197"/>
    </source>
</evidence>
<dbReference type="InParanoid" id="A0A5C3PQS7"/>
<dbReference type="EMBL" id="ML211038">
    <property type="protein sequence ID" value="TFK90700.1"/>
    <property type="molecule type" value="Genomic_DNA"/>
</dbReference>
<keyword evidence="2" id="KW-1185">Reference proteome</keyword>
<protein>
    <recommendedName>
        <fullName evidence="3">F-box domain-containing protein</fullName>
    </recommendedName>
</protein>
<proteinExistence type="predicted"/>
<name>A0A5C3PQS7_9APHY</name>
<evidence type="ECO:0000313" key="1">
    <source>
        <dbReference type="EMBL" id="TFK90700.1"/>
    </source>
</evidence>
<sequence length="256" mass="28886">MSRLRTLQLTTVRSSLGAQILAHIRVPKATHINVHTYAHSDQPQPSVWGLLPKNVASFSPIFSTATSVTVGFPESYRCEVVAQSATHRLSMRVFLKRCPLFSDTREAMEGFLKMFTDAPVRRLTVTGAAQYVSGATWEHVFRSLPTLKHLDLTGENYYGSIFAALRSASEHGGGTMCCPNLSTVSLLDQSHYDEHDVFPKVPFDQLLDALRWRVERGNGLKKLKIRSRYSRWRIKVRCKKYAVALKSLVSEVELMM</sequence>
<organism evidence="1 2">
    <name type="scientific">Polyporus arcularius HHB13444</name>
    <dbReference type="NCBI Taxonomy" id="1314778"/>
    <lineage>
        <taxon>Eukaryota</taxon>
        <taxon>Fungi</taxon>
        <taxon>Dikarya</taxon>
        <taxon>Basidiomycota</taxon>
        <taxon>Agaricomycotina</taxon>
        <taxon>Agaricomycetes</taxon>
        <taxon>Polyporales</taxon>
        <taxon>Polyporaceae</taxon>
        <taxon>Polyporus</taxon>
    </lineage>
</organism>
<gene>
    <name evidence="1" type="ORF">K466DRAFT_660592</name>
</gene>
<evidence type="ECO:0008006" key="3">
    <source>
        <dbReference type="Google" id="ProtNLM"/>
    </source>
</evidence>
<dbReference type="Proteomes" id="UP000308197">
    <property type="component" value="Unassembled WGS sequence"/>
</dbReference>
<dbReference type="AlphaFoldDB" id="A0A5C3PQS7"/>